<dbReference type="Proteomes" id="UP000050996">
    <property type="component" value="Unassembled WGS sequence"/>
</dbReference>
<protein>
    <submittedName>
        <fullName evidence="1">Uncharacterized protein</fullName>
    </submittedName>
</protein>
<gene>
    <name evidence="1" type="ORF">AN957_17860</name>
</gene>
<evidence type="ECO:0000313" key="1">
    <source>
        <dbReference type="EMBL" id="KQL20260.1"/>
    </source>
</evidence>
<dbReference type="RefSeq" id="WP_053476797.1">
    <property type="nucleotide sequence ID" value="NZ_CP041305.1"/>
</dbReference>
<keyword evidence="2" id="KW-1185">Reference proteome</keyword>
<evidence type="ECO:0000313" key="2">
    <source>
        <dbReference type="Proteomes" id="UP000050996"/>
    </source>
</evidence>
<comment type="caution">
    <text evidence="1">The sequence shown here is derived from an EMBL/GenBank/DDBJ whole genome shotgun (WGS) entry which is preliminary data.</text>
</comment>
<dbReference type="AlphaFoldDB" id="A0A0Q3SKS3"/>
<dbReference type="STRING" id="1637975.AN957_17860"/>
<reference evidence="1 2" key="1">
    <citation type="submission" date="2015-09" db="EMBL/GenBank/DDBJ databases">
        <title>Genome sequencing project for genomic taxonomy and phylogenomics of Bacillus-like bacteria.</title>
        <authorList>
            <person name="Liu B."/>
            <person name="Wang J."/>
            <person name="Zhu Y."/>
            <person name="Liu G."/>
            <person name="Chen Q."/>
            <person name="Chen Z."/>
            <person name="Lan J."/>
            <person name="Che J."/>
            <person name="Ge C."/>
            <person name="Shi H."/>
            <person name="Pan Z."/>
            <person name="Liu X."/>
        </authorList>
    </citation>
    <scope>NUCLEOTIDE SEQUENCE [LARGE SCALE GENOMIC DNA]</scope>
    <source>
        <strain evidence="1 2">FJAT-18043</strain>
    </source>
</reference>
<sequence length="299" mass="35070">MTYIIENATILKERKMTKASLLIENGKILSIKPDYKRYGFIRMNAASFIMTPTSTLLLKEFPLNLPFQELKKFFIDEFILKGCTTFLTLAVVAHEQALLKEIKRIHTRLLNSPIDYIIGVKISSRLLTPSILRKCKREKVPAIFVEIHHVDELDVLPWGWLREAMFPYNSPLIPIFVNDNEKERNEAKIKWKRVMEKEKIPSINDEIAENEPIPYPVLKKIGIFPKKSSIHQGLELSYNLYLKSREIRNIEEVELFHYHRHMLVHTIHKGEVIRAQDYIDFRPGFGEHVKINTPSYFTI</sequence>
<name>A0A0Q3SKS3_9BACI</name>
<dbReference type="EMBL" id="LJIX01000006">
    <property type="protein sequence ID" value="KQL20260.1"/>
    <property type="molecule type" value="Genomic_DNA"/>
</dbReference>
<organism evidence="1 2">
    <name type="scientific">Cytobacillus solani</name>
    <dbReference type="NCBI Taxonomy" id="1637975"/>
    <lineage>
        <taxon>Bacteria</taxon>
        <taxon>Bacillati</taxon>
        <taxon>Bacillota</taxon>
        <taxon>Bacilli</taxon>
        <taxon>Bacillales</taxon>
        <taxon>Bacillaceae</taxon>
        <taxon>Cytobacillus</taxon>
    </lineage>
</organism>
<dbReference type="SUPFAM" id="SSF51338">
    <property type="entry name" value="Composite domain of metallo-dependent hydrolases"/>
    <property type="match status" value="1"/>
</dbReference>
<dbReference type="PATRIC" id="fig|1637975.4.peg.3510"/>
<dbReference type="InterPro" id="IPR011059">
    <property type="entry name" value="Metal-dep_hydrolase_composite"/>
</dbReference>
<accession>A0A0Q3SKS3</accession>
<proteinExistence type="predicted"/>
<dbReference type="GO" id="GO:0016810">
    <property type="term" value="F:hydrolase activity, acting on carbon-nitrogen (but not peptide) bonds"/>
    <property type="evidence" value="ECO:0007669"/>
    <property type="project" value="InterPro"/>
</dbReference>